<dbReference type="SUPFAM" id="SSF56059">
    <property type="entry name" value="Glutathione synthetase ATP-binding domain-like"/>
    <property type="match status" value="1"/>
</dbReference>
<reference evidence="2 3" key="1">
    <citation type="submission" date="2019-07" db="EMBL/GenBank/DDBJ databases">
        <title>Rufibacter sp. nov., isolated from lake sediment.</title>
        <authorList>
            <person name="Qu J.-H."/>
        </authorList>
    </citation>
    <scope>NUCLEOTIDE SEQUENCE [LARGE SCALE GENOMIC DNA]</scope>
    <source>
        <strain evidence="2 3">NBS58-1</strain>
    </source>
</reference>
<organism evidence="2 3">
    <name type="scientific">Rufibacter hautae</name>
    <dbReference type="NCBI Taxonomy" id="2595005"/>
    <lineage>
        <taxon>Bacteria</taxon>
        <taxon>Pseudomonadati</taxon>
        <taxon>Bacteroidota</taxon>
        <taxon>Cytophagia</taxon>
        <taxon>Cytophagales</taxon>
        <taxon>Hymenobacteraceae</taxon>
        <taxon>Rufibacter</taxon>
    </lineage>
</organism>
<keyword evidence="3" id="KW-1185">Reference proteome</keyword>
<dbReference type="EMBL" id="VKKY01000002">
    <property type="protein sequence ID" value="KAA3437601.1"/>
    <property type="molecule type" value="Genomic_DNA"/>
</dbReference>
<evidence type="ECO:0000313" key="2">
    <source>
        <dbReference type="EMBL" id="KAA3437601.1"/>
    </source>
</evidence>
<accession>A0A5B6TCJ2</accession>
<protein>
    <submittedName>
        <fullName evidence="2">Circularly permuted type 2 ATP-grasp protein</fullName>
    </submittedName>
</protein>
<dbReference type="PANTHER" id="PTHR34595">
    <property type="entry name" value="BLR5612 PROTEIN"/>
    <property type="match status" value="1"/>
</dbReference>
<dbReference type="InterPro" id="IPR025841">
    <property type="entry name" value="CP_ATPgrasp_2"/>
</dbReference>
<dbReference type="RefSeq" id="WP_149090664.1">
    <property type="nucleotide sequence ID" value="NZ_VKKY01000002.1"/>
</dbReference>
<dbReference type="PANTHER" id="PTHR34595:SF7">
    <property type="entry name" value="SLL1039 PROTEIN"/>
    <property type="match status" value="1"/>
</dbReference>
<feature type="domain" description="Circularly permuted ATP-grasp type 2" evidence="1">
    <location>
        <begin position="91"/>
        <end position="469"/>
    </location>
</feature>
<dbReference type="AlphaFoldDB" id="A0A5B6TCJ2"/>
<dbReference type="PIRSF" id="PIRSF005522">
    <property type="entry name" value="UCP005522"/>
    <property type="match status" value="1"/>
</dbReference>
<dbReference type="InterPro" id="IPR051680">
    <property type="entry name" value="ATP-dep_Glu-Cys_Ligase-2"/>
</dbReference>
<dbReference type="Gene3D" id="3.30.1490.270">
    <property type="match status" value="1"/>
</dbReference>
<dbReference type="Proteomes" id="UP000324133">
    <property type="component" value="Unassembled WGS sequence"/>
</dbReference>
<dbReference type="Gene3D" id="3.40.50.11290">
    <property type="match status" value="1"/>
</dbReference>
<dbReference type="OrthoDB" id="9803842at2"/>
<gene>
    <name evidence="2" type="ORF">FOA19_09815</name>
</gene>
<evidence type="ECO:0000259" key="1">
    <source>
        <dbReference type="Pfam" id="PF14403"/>
    </source>
</evidence>
<dbReference type="InterPro" id="IPR016450">
    <property type="entry name" value="UCP005522"/>
</dbReference>
<sequence>MDAALRQNQSNGILGNYQIPPQFLDEVFMAPGQVHPHYQAVYRQFQEFSKEDFKELNEHAKMSFFNQGITFSVYSDKSKGVERIFPFDLFPRIIPAQEWARLEEGIIQRCVALNLFMQDIYGAQHILRDKVVPAELIFSSKNYLKAMLDFKPIGGIYNHISGTDLIKHSDGQYYVLEDNLRCPSGISYVLSNRVAMKRTLFQVFRQFNVSTVQEYPQELLATMQSVAPKGIDAPTCVVLTPGVYNSAYFEHAFLALTMGVPLVEGRDLYVEKNFVYMKTINGPKRVDVVYRRLDDDFLDPMAFKPDSMLGVPGIMAAYKKGNVNLLNAPGTGFADDKAVYTYVPDIIKYYLQQDPILNNVHTYRCEKDDDFQYVLENMANLVIKPVDESGGYGILIGNKATKEQLAEFKTLVTENRRKYIAQPIMNLSMHATFIEGEDQFEPRHVDLRTFTLLGKDRQFVLKGGLSRVALKKGSLIVNSSQGGGSKDTWVMMEDGAGMSMEQRDSMEQSMTMDGQTMTMGPQGMSIGTEGTMSMGKPGAE</sequence>
<comment type="caution">
    <text evidence="2">The sequence shown here is derived from an EMBL/GenBank/DDBJ whole genome shotgun (WGS) entry which is preliminary data.</text>
</comment>
<name>A0A5B6TCJ2_9BACT</name>
<evidence type="ECO:0000313" key="3">
    <source>
        <dbReference type="Proteomes" id="UP000324133"/>
    </source>
</evidence>
<proteinExistence type="predicted"/>
<dbReference type="Pfam" id="PF14403">
    <property type="entry name" value="CP_ATPgrasp_2"/>
    <property type="match status" value="1"/>
</dbReference>